<keyword evidence="4 6" id="KW-0472">Membrane</keyword>
<dbReference type="InterPro" id="IPR015943">
    <property type="entry name" value="WD40/YVTN_repeat-like_dom_sf"/>
</dbReference>
<feature type="domain" description="FAM234A/B beta-propeller" evidence="7">
    <location>
        <begin position="314"/>
        <end position="647"/>
    </location>
</feature>
<dbReference type="AlphaFoldDB" id="A0A182QQ69"/>
<feature type="compositionally biased region" description="Polar residues" evidence="5">
    <location>
        <begin position="772"/>
        <end position="783"/>
    </location>
</feature>
<evidence type="ECO:0000256" key="6">
    <source>
        <dbReference type="SAM" id="Phobius"/>
    </source>
</evidence>
<feature type="compositionally biased region" description="Low complexity" evidence="5">
    <location>
        <begin position="1072"/>
        <end position="1090"/>
    </location>
</feature>
<dbReference type="SUPFAM" id="SSF69318">
    <property type="entry name" value="Integrin alpha N-terminal domain"/>
    <property type="match status" value="1"/>
</dbReference>
<keyword evidence="2 6" id="KW-0812">Transmembrane</keyword>
<evidence type="ECO:0000313" key="8">
    <source>
        <dbReference type="EnsemblMetazoa" id="AFAF014665-PA"/>
    </source>
</evidence>
<comment type="subcellular location">
    <subcellularLocation>
        <location evidence="1">Membrane</location>
        <topology evidence="1">Single-pass membrane protein</topology>
    </subcellularLocation>
</comment>
<feature type="region of interest" description="Disordered" evidence="5">
    <location>
        <begin position="22"/>
        <end position="45"/>
    </location>
</feature>
<evidence type="ECO:0000256" key="1">
    <source>
        <dbReference type="ARBA" id="ARBA00004167"/>
    </source>
</evidence>
<dbReference type="Proteomes" id="UP000075886">
    <property type="component" value="Unassembled WGS sequence"/>
</dbReference>
<evidence type="ECO:0000256" key="3">
    <source>
        <dbReference type="ARBA" id="ARBA00022989"/>
    </source>
</evidence>
<dbReference type="PANTHER" id="PTHR21419">
    <property type="match status" value="1"/>
</dbReference>
<accession>A0A182QQ69</accession>
<evidence type="ECO:0000256" key="4">
    <source>
        <dbReference type="ARBA" id="ARBA00023136"/>
    </source>
</evidence>
<dbReference type="GO" id="GO:0016020">
    <property type="term" value="C:membrane"/>
    <property type="evidence" value="ECO:0007669"/>
    <property type="project" value="UniProtKB-SubCell"/>
</dbReference>
<dbReference type="InterPro" id="IPR055409">
    <property type="entry name" value="Beta-prop_FAM234A_B"/>
</dbReference>
<protein>
    <recommendedName>
        <fullName evidence="7">FAM234A/B beta-propeller domain-containing protein</fullName>
    </recommendedName>
</protein>
<dbReference type="Gene3D" id="2.130.10.10">
    <property type="entry name" value="YVTN repeat-like/Quinoprotein amine dehydrogenase"/>
    <property type="match status" value="1"/>
</dbReference>
<dbReference type="EMBL" id="AXCN02001555">
    <property type="status" value="NOT_ANNOTATED_CDS"/>
    <property type="molecule type" value="Genomic_DNA"/>
</dbReference>
<name>A0A182QQ69_9DIPT</name>
<reference evidence="9" key="1">
    <citation type="submission" date="2014-01" db="EMBL/GenBank/DDBJ databases">
        <title>The Genome Sequence of Anopheles farauti FAR1 (V2).</title>
        <authorList>
            <consortium name="The Broad Institute Genomics Platform"/>
            <person name="Neafsey D.E."/>
            <person name="Besansky N."/>
            <person name="Howell P."/>
            <person name="Walton C."/>
            <person name="Young S.K."/>
            <person name="Zeng Q."/>
            <person name="Gargeya S."/>
            <person name="Fitzgerald M."/>
            <person name="Haas B."/>
            <person name="Abouelleil A."/>
            <person name="Allen A.W."/>
            <person name="Alvarado L."/>
            <person name="Arachchi H.M."/>
            <person name="Berlin A.M."/>
            <person name="Chapman S.B."/>
            <person name="Gainer-Dewar J."/>
            <person name="Goldberg J."/>
            <person name="Griggs A."/>
            <person name="Gujja S."/>
            <person name="Hansen M."/>
            <person name="Howarth C."/>
            <person name="Imamovic A."/>
            <person name="Ireland A."/>
            <person name="Larimer J."/>
            <person name="McCowan C."/>
            <person name="Murphy C."/>
            <person name="Pearson M."/>
            <person name="Poon T.W."/>
            <person name="Priest M."/>
            <person name="Roberts A."/>
            <person name="Saif S."/>
            <person name="Shea T."/>
            <person name="Sisk P."/>
            <person name="Sykes S."/>
            <person name="Wortman J."/>
            <person name="Nusbaum C."/>
            <person name="Birren B."/>
        </authorList>
    </citation>
    <scope>NUCLEOTIDE SEQUENCE [LARGE SCALE GENOMIC DNA]</scope>
    <source>
        <strain evidence="9">FAR1</strain>
    </source>
</reference>
<feature type="compositionally biased region" description="Gly residues" evidence="5">
    <location>
        <begin position="180"/>
        <end position="189"/>
    </location>
</feature>
<dbReference type="InterPro" id="IPR045232">
    <property type="entry name" value="FAM234"/>
</dbReference>
<dbReference type="InterPro" id="IPR028994">
    <property type="entry name" value="Integrin_alpha_N"/>
</dbReference>
<evidence type="ECO:0000313" key="9">
    <source>
        <dbReference type="Proteomes" id="UP000075886"/>
    </source>
</evidence>
<organism evidence="8 9">
    <name type="scientific">Anopheles farauti</name>
    <dbReference type="NCBI Taxonomy" id="69004"/>
    <lineage>
        <taxon>Eukaryota</taxon>
        <taxon>Metazoa</taxon>
        <taxon>Ecdysozoa</taxon>
        <taxon>Arthropoda</taxon>
        <taxon>Hexapoda</taxon>
        <taxon>Insecta</taxon>
        <taxon>Pterygota</taxon>
        <taxon>Neoptera</taxon>
        <taxon>Endopterygota</taxon>
        <taxon>Diptera</taxon>
        <taxon>Nematocera</taxon>
        <taxon>Culicoidea</taxon>
        <taxon>Culicidae</taxon>
        <taxon>Anophelinae</taxon>
        <taxon>Anopheles</taxon>
    </lineage>
</organism>
<feature type="compositionally biased region" description="Low complexity" evidence="5">
    <location>
        <begin position="785"/>
        <end position="796"/>
    </location>
</feature>
<feature type="transmembrane region" description="Helical" evidence="6">
    <location>
        <begin position="212"/>
        <end position="236"/>
    </location>
</feature>
<keyword evidence="3 6" id="KW-1133">Transmembrane helix</keyword>
<evidence type="ECO:0000259" key="7">
    <source>
        <dbReference type="Pfam" id="PF23727"/>
    </source>
</evidence>
<feature type="compositionally biased region" description="Basic and acidic residues" evidence="5">
    <location>
        <begin position="22"/>
        <end position="33"/>
    </location>
</feature>
<feature type="region of interest" description="Disordered" evidence="5">
    <location>
        <begin position="1072"/>
        <end position="1091"/>
    </location>
</feature>
<feature type="region of interest" description="Disordered" evidence="5">
    <location>
        <begin position="763"/>
        <end position="814"/>
    </location>
</feature>
<dbReference type="EnsemblMetazoa" id="AFAF014665-RA">
    <property type="protein sequence ID" value="AFAF014665-PA"/>
    <property type="gene ID" value="AFAF014665"/>
</dbReference>
<sequence>MSCQYTVPYRAKQGSSFCLRDEDGLQRSDDHGQGKSKPPNGTRNVCAFRNDDVKSFRGDFSHQKAIVGGQCSVKGHSNPDRSKVVRRLLTTLAAGRKGGRAVQAATMELIRKKMKPYQPSEQLVVRDSVSLSMDEDLSDDVEDEVFIRDGRTCRTYEDRGAKRPLMAPRRKYGKATSGNGSAGGSGAGGVRSSSPILKKYRRRKCWKCCEPFCYGLAAVTVLIGLIVLAALLLTAFPQPLQKIKIWFHKESAFSSAVIRDKFSSLMYTANGVPYDGAGGTNGTLEIVPCTQITVQNVWTRVIARVNSESPLRKLDANGDGVDDVIVGYGIDEMIDEGIRGYIPQCTSRKTGITDLCGGGLLALNGINGETLWQRWTSFTIFSLKCNIDINSDGGNDCVAAGRGGLILAIDGHNGRILWELKDYSDLESYAEISIDLYTINVVRDLNNDAIADIIAVHVEETQRAHGGHIKLISGATGAILRSIPTPYREEMFVPIQVLTRPDGADMFLVVTGGQNSPGGIYVLKQQNLMKYPGESAFEPIVRMESSGFMVPAVLSDLNGDGIEDIVVSSFNSTVYAFDGANRTQLWSFTIADSESVSSIVPGRFDHDNVTDFMVKYNTGPGFPIYYYSQTMIINGTNGKPFLDVSIKDAGGPNGLLGGITISQTGGGDFFLHWQMQCRNHTADTTDEYQFIPESDVIQQSRADTCALRYNQSSMLKLYAITRHVEPPGAVIFSSDDLTIRLNETGTADQQQQTFVAPMKHPKMKLRGRNDGHSSATMRKSSSIEAPAVGQAPNAAADVHMDKKLSPSQRTSDHPVGVVVESPGQAAQLGAARRKDIFRAQQPAAEQSIDTLAAEEEAKRQEKMALNNVYKKYIYNANDDETDGVELAGAPGMGEGVRGDERKPYIYLPYDQMEQEAPNPFLTNQIPPVPGAGGLDYDYGAPPPLEDDGRPIPSPYKRPRYRSSGRDVRSKFGVFDDIDLHDRSLEEQVLNESNPNSQIVKKVLLNDEIMDDLKNADPGSKGSKETLWDLEMEKEAKEAMNDVNAMNYEYNNKARRQTATTGSTVNSITTVGTTVSSTSQPTTSSSIKQPTALPNENILPSIASTGVLLKSVGGSGTGTAAPPTTTTTGSPTIDYVFVMNIRESERYPPLFLDTDLSCIQEKLQAYRTYRNEDMLQLEKKFFAQCLKARLPDLTPQYQRFETQIIITRVEIGCACSADLNPAREVCSKLHTYDQQRWTQYMGNEGNGRY</sequence>
<evidence type="ECO:0000256" key="5">
    <source>
        <dbReference type="SAM" id="MobiDB-lite"/>
    </source>
</evidence>
<dbReference type="Pfam" id="PF23727">
    <property type="entry name" value="Beta-prop_FAM234A_B"/>
    <property type="match status" value="1"/>
</dbReference>
<proteinExistence type="predicted"/>
<evidence type="ECO:0000256" key="2">
    <source>
        <dbReference type="ARBA" id="ARBA00022692"/>
    </source>
</evidence>
<feature type="region of interest" description="Disordered" evidence="5">
    <location>
        <begin position="938"/>
        <end position="963"/>
    </location>
</feature>
<keyword evidence="9" id="KW-1185">Reference proteome</keyword>
<feature type="region of interest" description="Disordered" evidence="5">
    <location>
        <begin position="170"/>
        <end position="192"/>
    </location>
</feature>
<dbReference type="PANTHER" id="PTHR21419:SF30">
    <property type="entry name" value="IG-LIKE DOMAIN-CONTAINING PROTEIN"/>
    <property type="match status" value="1"/>
</dbReference>
<dbReference type="VEuPathDB" id="VectorBase:AFAF014665"/>
<reference evidence="8" key="2">
    <citation type="submission" date="2020-05" db="UniProtKB">
        <authorList>
            <consortium name="EnsemblMetazoa"/>
        </authorList>
    </citation>
    <scope>IDENTIFICATION</scope>
    <source>
        <strain evidence="8">FAR1</strain>
    </source>
</reference>